<evidence type="ECO:0000313" key="2">
    <source>
        <dbReference type="EMBL" id="SVD95199.1"/>
    </source>
</evidence>
<feature type="domain" description="Phosphoribosyltransferase" evidence="1">
    <location>
        <begin position="2"/>
        <end position="73"/>
    </location>
</feature>
<dbReference type="EMBL" id="UINC01184129">
    <property type="protein sequence ID" value="SVD95199.1"/>
    <property type="molecule type" value="Genomic_DNA"/>
</dbReference>
<protein>
    <recommendedName>
        <fullName evidence="1">Phosphoribosyltransferase domain-containing protein</fullName>
    </recommendedName>
</protein>
<dbReference type="Pfam" id="PF14681">
    <property type="entry name" value="UPRTase"/>
    <property type="match status" value="1"/>
</dbReference>
<name>A0A382ZJ10_9ZZZZ</name>
<proteinExistence type="predicted"/>
<dbReference type="AlphaFoldDB" id="A0A382ZJ10"/>
<sequence>NSSIAAINLILNKGVEVKNIFLVSLLAAPEGLKNIQKTHKKLRIFTCQIDRKLNKNKFIVPGLGDAGDRYMGT</sequence>
<dbReference type="Gene3D" id="3.40.50.2020">
    <property type="match status" value="1"/>
</dbReference>
<dbReference type="InterPro" id="IPR000836">
    <property type="entry name" value="PRTase_dom"/>
</dbReference>
<reference evidence="2" key="1">
    <citation type="submission" date="2018-05" db="EMBL/GenBank/DDBJ databases">
        <authorList>
            <person name="Lanie J.A."/>
            <person name="Ng W.-L."/>
            <person name="Kazmierczak K.M."/>
            <person name="Andrzejewski T.M."/>
            <person name="Davidsen T.M."/>
            <person name="Wayne K.J."/>
            <person name="Tettelin H."/>
            <person name="Glass J.I."/>
            <person name="Rusch D."/>
            <person name="Podicherti R."/>
            <person name="Tsui H.-C.T."/>
            <person name="Winkler M.E."/>
        </authorList>
    </citation>
    <scope>NUCLEOTIDE SEQUENCE</scope>
</reference>
<evidence type="ECO:0000259" key="1">
    <source>
        <dbReference type="Pfam" id="PF14681"/>
    </source>
</evidence>
<organism evidence="2">
    <name type="scientific">marine metagenome</name>
    <dbReference type="NCBI Taxonomy" id="408172"/>
    <lineage>
        <taxon>unclassified sequences</taxon>
        <taxon>metagenomes</taxon>
        <taxon>ecological metagenomes</taxon>
    </lineage>
</organism>
<accession>A0A382ZJ10</accession>
<dbReference type="SUPFAM" id="SSF53271">
    <property type="entry name" value="PRTase-like"/>
    <property type="match status" value="1"/>
</dbReference>
<feature type="non-terminal residue" evidence="2">
    <location>
        <position position="1"/>
    </location>
</feature>
<gene>
    <name evidence="2" type="ORF">METZ01_LOCUS448053</name>
</gene>
<dbReference type="InterPro" id="IPR029057">
    <property type="entry name" value="PRTase-like"/>
</dbReference>